<evidence type="ECO:0000313" key="1">
    <source>
        <dbReference type="EMBL" id="KKN11057.1"/>
    </source>
</evidence>
<organism evidence="1">
    <name type="scientific">marine sediment metagenome</name>
    <dbReference type="NCBI Taxonomy" id="412755"/>
    <lineage>
        <taxon>unclassified sequences</taxon>
        <taxon>metagenomes</taxon>
        <taxon>ecological metagenomes</taxon>
    </lineage>
</organism>
<dbReference type="AlphaFoldDB" id="A0A0F9NGI5"/>
<reference evidence="1" key="1">
    <citation type="journal article" date="2015" name="Nature">
        <title>Complex archaea that bridge the gap between prokaryotes and eukaryotes.</title>
        <authorList>
            <person name="Spang A."/>
            <person name="Saw J.H."/>
            <person name="Jorgensen S.L."/>
            <person name="Zaremba-Niedzwiedzka K."/>
            <person name="Martijn J."/>
            <person name="Lind A.E."/>
            <person name="van Eijk R."/>
            <person name="Schleper C."/>
            <person name="Guy L."/>
            <person name="Ettema T.J."/>
        </authorList>
    </citation>
    <scope>NUCLEOTIDE SEQUENCE</scope>
</reference>
<proteinExistence type="predicted"/>
<comment type="caution">
    <text evidence="1">The sequence shown here is derived from an EMBL/GenBank/DDBJ whole genome shotgun (WGS) entry which is preliminary data.</text>
</comment>
<sequence length="40" mass="4774">MITKWFLNSIAFGRIDDVEWHDDGEYWVEVTLGGAKWYPK</sequence>
<protein>
    <submittedName>
        <fullName evidence="1">Uncharacterized protein</fullName>
    </submittedName>
</protein>
<gene>
    <name evidence="1" type="ORF">LCGC14_1030360</name>
</gene>
<accession>A0A0F9NGI5</accession>
<name>A0A0F9NGI5_9ZZZZ</name>
<dbReference type="EMBL" id="LAZR01004179">
    <property type="protein sequence ID" value="KKN11057.1"/>
    <property type="molecule type" value="Genomic_DNA"/>
</dbReference>